<dbReference type="GeneID" id="54293023"/>
<protein>
    <submittedName>
        <fullName evidence="1">Uncharacterized protein</fullName>
    </submittedName>
</protein>
<gene>
    <name evidence="1" type="ORF">K452DRAFT_150386</name>
</gene>
<dbReference type="EMBL" id="ML995542">
    <property type="protein sequence ID" value="KAF2135949.1"/>
    <property type="molecule type" value="Genomic_DNA"/>
</dbReference>
<organism evidence="1 2">
    <name type="scientific">Aplosporella prunicola CBS 121167</name>
    <dbReference type="NCBI Taxonomy" id="1176127"/>
    <lineage>
        <taxon>Eukaryota</taxon>
        <taxon>Fungi</taxon>
        <taxon>Dikarya</taxon>
        <taxon>Ascomycota</taxon>
        <taxon>Pezizomycotina</taxon>
        <taxon>Dothideomycetes</taxon>
        <taxon>Dothideomycetes incertae sedis</taxon>
        <taxon>Botryosphaeriales</taxon>
        <taxon>Aplosporellaceae</taxon>
        <taxon>Aplosporella</taxon>
    </lineage>
</organism>
<evidence type="ECO:0000313" key="1">
    <source>
        <dbReference type="EMBL" id="KAF2135949.1"/>
    </source>
</evidence>
<evidence type="ECO:0000313" key="2">
    <source>
        <dbReference type="Proteomes" id="UP000799438"/>
    </source>
</evidence>
<sequence length="104" mass="11634">MPCDGGGEPMACVPMAFIWRWRLKLRNPSPTHCESSVLKHIRPRSNFHSLLSAYKRSEVGGAGRSAKVVVASATWTKRYSSRPTSTGQKSIQVIIKYDRGICRK</sequence>
<dbReference type="Proteomes" id="UP000799438">
    <property type="component" value="Unassembled WGS sequence"/>
</dbReference>
<proteinExistence type="predicted"/>
<dbReference type="RefSeq" id="XP_033391667.1">
    <property type="nucleotide sequence ID" value="XM_033535529.1"/>
</dbReference>
<keyword evidence="2" id="KW-1185">Reference proteome</keyword>
<reference evidence="1" key="1">
    <citation type="journal article" date="2020" name="Stud. Mycol.">
        <title>101 Dothideomycetes genomes: a test case for predicting lifestyles and emergence of pathogens.</title>
        <authorList>
            <person name="Haridas S."/>
            <person name="Albert R."/>
            <person name="Binder M."/>
            <person name="Bloem J."/>
            <person name="Labutti K."/>
            <person name="Salamov A."/>
            <person name="Andreopoulos B."/>
            <person name="Baker S."/>
            <person name="Barry K."/>
            <person name="Bills G."/>
            <person name="Bluhm B."/>
            <person name="Cannon C."/>
            <person name="Castanera R."/>
            <person name="Culley D."/>
            <person name="Daum C."/>
            <person name="Ezra D."/>
            <person name="Gonzalez J."/>
            <person name="Henrissat B."/>
            <person name="Kuo A."/>
            <person name="Liang C."/>
            <person name="Lipzen A."/>
            <person name="Lutzoni F."/>
            <person name="Magnuson J."/>
            <person name="Mondo S."/>
            <person name="Nolan M."/>
            <person name="Ohm R."/>
            <person name="Pangilinan J."/>
            <person name="Park H.-J."/>
            <person name="Ramirez L."/>
            <person name="Alfaro M."/>
            <person name="Sun H."/>
            <person name="Tritt A."/>
            <person name="Yoshinaga Y."/>
            <person name="Zwiers L.-H."/>
            <person name="Turgeon B."/>
            <person name="Goodwin S."/>
            <person name="Spatafora J."/>
            <person name="Crous P."/>
            <person name="Grigoriev I."/>
        </authorList>
    </citation>
    <scope>NUCLEOTIDE SEQUENCE</scope>
    <source>
        <strain evidence="1">CBS 121167</strain>
    </source>
</reference>
<accession>A0A6A6AVH9</accession>
<name>A0A6A6AVH9_9PEZI</name>
<dbReference type="AlphaFoldDB" id="A0A6A6AVH9"/>